<keyword evidence="1" id="KW-1015">Disulfide bond</keyword>
<dbReference type="EMBL" id="ML996572">
    <property type="protein sequence ID" value="KAF2758078.1"/>
    <property type="molecule type" value="Genomic_DNA"/>
</dbReference>
<dbReference type="PROSITE" id="PS00195">
    <property type="entry name" value="GLUTAREDOXIN_1"/>
    <property type="match status" value="1"/>
</dbReference>
<sequence>MSAAKTKALKLIEENPVVVFSKSWCPYCRTAKATLTAQGAKFHVEELDQIDDGDAIKAALSQENGSNTVPMIYIGGEFVGGNSDLQGIKKDLPEKLKKAGAV</sequence>
<dbReference type="InterPro" id="IPR036249">
    <property type="entry name" value="Thioredoxin-like_sf"/>
</dbReference>
<feature type="domain" description="Glutaredoxin" evidence="3">
    <location>
        <begin position="17"/>
        <end position="79"/>
    </location>
</feature>
<dbReference type="Proteomes" id="UP000799437">
    <property type="component" value="Unassembled WGS sequence"/>
</dbReference>
<name>A0A6A6W573_9PEZI</name>
<dbReference type="RefSeq" id="XP_033600529.1">
    <property type="nucleotide sequence ID" value="XM_033741874.1"/>
</dbReference>
<reference evidence="4" key="1">
    <citation type="journal article" date="2020" name="Stud. Mycol.">
        <title>101 Dothideomycetes genomes: a test case for predicting lifestyles and emergence of pathogens.</title>
        <authorList>
            <person name="Haridas S."/>
            <person name="Albert R."/>
            <person name="Binder M."/>
            <person name="Bloem J."/>
            <person name="Labutti K."/>
            <person name="Salamov A."/>
            <person name="Andreopoulos B."/>
            <person name="Baker S."/>
            <person name="Barry K."/>
            <person name="Bills G."/>
            <person name="Bluhm B."/>
            <person name="Cannon C."/>
            <person name="Castanera R."/>
            <person name="Culley D."/>
            <person name="Daum C."/>
            <person name="Ezra D."/>
            <person name="Gonzalez J."/>
            <person name="Henrissat B."/>
            <person name="Kuo A."/>
            <person name="Liang C."/>
            <person name="Lipzen A."/>
            <person name="Lutzoni F."/>
            <person name="Magnuson J."/>
            <person name="Mondo S."/>
            <person name="Nolan M."/>
            <person name="Ohm R."/>
            <person name="Pangilinan J."/>
            <person name="Park H.-J."/>
            <person name="Ramirez L."/>
            <person name="Alfaro M."/>
            <person name="Sun H."/>
            <person name="Tritt A."/>
            <person name="Yoshinaga Y."/>
            <person name="Zwiers L.-H."/>
            <person name="Turgeon B."/>
            <person name="Goodwin S."/>
            <person name="Spatafora J."/>
            <person name="Crous P."/>
            <person name="Grigoriev I."/>
        </authorList>
    </citation>
    <scope>NUCLEOTIDE SEQUENCE</scope>
    <source>
        <strain evidence="4">CBS 121739</strain>
    </source>
</reference>
<dbReference type="Pfam" id="PF00462">
    <property type="entry name" value="Glutaredoxin"/>
    <property type="match status" value="1"/>
</dbReference>
<dbReference type="GO" id="GO:0005634">
    <property type="term" value="C:nucleus"/>
    <property type="evidence" value="ECO:0007669"/>
    <property type="project" value="TreeGrafter"/>
</dbReference>
<evidence type="ECO:0000313" key="4">
    <source>
        <dbReference type="EMBL" id="KAF2758078.1"/>
    </source>
</evidence>
<dbReference type="CDD" id="cd03419">
    <property type="entry name" value="GRX_GRXh_1_2_like"/>
    <property type="match status" value="1"/>
</dbReference>
<dbReference type="InterPro" id="IPR011767">
    <property type="entry name" value="GLR_AS"/>
</dbReference>
<dbReference type="GO" id="GO:0034599">
    <property type="term" value="P:cellular response to oxidative stress"/>
    <property type="evidence" value="ECO:0007669"/>
    <property type="project" value="TreeGrafter"/>
</dbReference>
<protein>
    <submittedName>
        <fullName evidence="4">Glutaredoxin-domain-containing protein</fullName>
    </submittedName>
</protein>
<accession>A0A6A6W573</accession>
<dbReference type="SUPFAM" id="SSF52833">
    <property type="entry name" value="Thioredoxin-like"/>
    <property type="match status" value="1"/>
</dbReference>
<dbReference type="AlphaFoldDB" id="A0A6A6W573"/>
<dbReference type="InterPro" id="IPR002109">
    <property type="entry name" value="Glutaredoxin"/>
</dbReference>
<evidence type="ECO:0000313" key="5">
    <source>
        <dbReference type="Proteomes" id="UP000799437"/>
    </source>
</evidence>
<evidence type="ECO:0000259" key="3">
    <source>
        <dbReference type="Pfam" id="PF00462"/>
    </source>
</evidence>
<dbReference type="InterPro" id="IPR014025">
    <property type="entry name" value="Glutaredoxin_subgr"/>
</dbReference>
<proteinExistence type="predicted"/>
<keyword evidence="5" id="KW-1185">Reference proteome</keyword>
<dbReference type="PANTHER" id="PTHR45694">
    <property type="entry name" value="GLUTAREDOXIN 2"/>
    <property type="match status" value="1"/>
</dbReference>
<dbReference type="PANTHER" id="PTHR45694:SF18">
    <property type="entry name" value="GLUTAREDOXIN-1-RELATED"/>
    <property type="match status" value="1"/>
</dbReference>
<dbReference type="OrthoDB" id="418495at2759"/>
<dbReference type="GO" id="GO:0005737">
    <property type="term" value="C:cytoplasm"/>
    <property type="evidence" value="ECO:0007669"/>
    <property type="project" value="TreeGrafter"/>
</dbReference>
<dbReference type="PROSITE" id="PS51354">
    <property type="entry name" value="GLUTAREDOXIN_2"/>
    <property type="match status" value="1"/>
</dbReference>
<dbReference type="GO" id="GO:0015038">
    <property type="term" value="F:glutathione disulfide oxidoreductase activity"/>
    <property type="evidence" value="ECO:0007669"/>
    <property type="project" value="TreeGrafter"/>
</dbReference>
<keyword evidence="2" id="KW-0676">Redox-active center</keyword>
<dbReference type="GeneID" id="54482928"/>
<gene>
    <name evidence="4" type="ORF">EJ05DRAFT_439427</name>
</gene>
<evidence type="ECO:0000256" key="2">
    <source>
        <dbReference type="ARBA" id="ARBA00023284"/>
    </source>
</evidence>
<dbReference type="Gene3D" id="3.40.30.10">
    <property type="entry name" value="Glutaredoxin"/>
    <property type="match status" value="1"/>
</dbReference>
<dbReference type="PRINTS" id="PR00160">
    <property type="entry name" value="GLUTAREDOXIN"/>
</dbReference>
<organism evidence="4 5">
    <name type="scientific">Pseudovirgaria hyperparasitica</name>
    <dbReference type="NCBI Taxonomy" id="470096"/>
    <lineage>
        <taxon>Eukaryota</taxon>
        <taxon>Fungi</taxon>
        <taxon>Dikarya</taxon>
        <taxon>Ascomycota</taxon>
        <taxon>Pezizomycotina</taxon>
        <taxon>Dothideomycetes</taxon>
        <taxon>Dothideomycetes incertae sedis</taxon>
        <taxon>Acrospermales</taxon>
        <taxon>Acrospermaceae</taxon>
        <taxon>Pseudovirgaria</taxon>
    </lineage>
</organism>
<evidence type="ECO:0000256" key="1">
    <source>
        <dbReference type="ARBA" id="ARBA00023157"/>
    </source>
</evidence>